<dbReference type="PANTHER" id="PTHR40590">
    <property type="entry name" value="CYTOPLASMIC PROTEIN-RELATED"/>
    <property type="match status" value="1"/>
</dbReference>
<protein>
    <submittedName>
        <fullName evidence="1">Uncharacterized protein YbaP (TraB family)</fullName>
    </submittedName>
</protein>
<dbReference type="Proteomes" id="UP001236723">
    <property type="component" value="Unassembled WGS sequence"/>
</dbReference>
<dbReference type="CDD" id="cd14789">
    <property type="entry name" value="Tiki"/>
    <property type="match status" value="1"/>
</dbReference>
<dbReference type="Pfam" id="PF01963">
    <property type="entry name" value="TraB_PrgY_gumN"/>
    <property type="match status" value="1"/>
</dbReference>
<sequence length="312" mass="36668">MSYKILLKLTILSLIALVLIGCDEKLTVDDVEIPEKSEAFFWEAEHNDKTIYFLGTVHAGHEDMYPMRDEIEDALNEVDLLLSEYNESNYEIQSEYEEIRRNYRYLPSGEQLSDYLNDENMDVVREIETNLNIPFFALNSMKPWAVEQMYEFLLLEGYSDYTYEDGVEGYIYNRVLDQAEGMALEDYETSLKAVRDRDMDYQIYFLEQTLNYSQEDIEEYLESVITAWRTGEESLTNTDRKVSEDAESKEIEETYIEEILFNRDILMAKKIDEVVHNHEADTIMVAAGFAHFFGPGNILELLEEKGYEIERR</sequence>
<organism evidence="1 2">
    <name type="scientific">Alkalibacillus filiformis</name>
    <dbReference type="NCBI Taxonomy" id="200990"/>
    <lineage>
        <taxon>Bacteria</taxon>
        <taxon>Bacillati</taxon>
        <taxon>Bacillota</taxon>
        <taxon>Bacilli</taxon>
        <taxon>Bacillales</taxon>
        <taxon>Bacillaceae</taxon>
        <taxon>Alkalibacillus</taxon>
    </lineage>
</organism>
<evidence type="ECO:0000313" key="2">
    <source>
        <dbReference type="Proteomes" id="UP001236723"/>
    </source>
</evidence>
<keyword evidence="2" id="KW-1185">Reference proteome</keyword>
<evidence type="ECO:0000313" key="1">
    <source>
        <dbReference type="EMBL" id="MDQ0351865.1"/>
    </source>
</evidence>
<dbReference type="InterPro" id="IPR047111">
    <property type="entry name" value="YbaP-like"/>
</dbReference>
<accession>A0ABU0DUP7</accession>
<reference evidence="1 2" key="1">
    <citation type="submission" date="2023-07" db="EMBL/GenBank/DDBJ databases">
        <title>Genomic Encyclopedia of Type Strains, Phase IV (KMG-IV): sequencing the most valuable type-strain genomes for metagenomic binning, comparative biology and taxonomic classification.</title>
        <authorList>
            <person name="Goeker M."/>
        </authorList>
    </citation>
    <scope>NUCLEOTIDE SEQUENCE [LARGE SCALE GENOMIC DNA]</scope>
    <source>
        <strain evidence="1 2">DSM 15448</strain>
    </source>
</reference>
<dbReference type="PROSITE" id="PS51257">
    <property type="entry name" value="PROKAR_LIPOPROTEIN"/>
    <property type="match status" value="1"/>
</dbReference>
<dbReference type="EMBL" id="JAUSUP010000004">
    <property type="protein sequence ID" value="MDQ0351865.1"/>
    <property type="molecule type" value="Genomic_DNA"/>
</dbReference>
<comment type="caution">
    <text evidence="1">The sequence shown here is derived from an EMBL/GenBank/DDBJ whole genome shotgun (WGS) entry which is preliminary data.</text>
</comment>
<dbReference type="RefSeq" id="WP_307067945.1">
    <property type="nucleotide sequence ID" value="NZ_JAUSUP010000004.1"/>
</dbReference>
<dbReference type="InterPro" id="IPR002816">
    <property type="entry name" value="TraB/PrgY/GumN_fam"/>
</dbReference>
<dbReference type="PANTHER" id="PTHR40590:SF1">
    <property type="entry name" value="CYTOPLASMIC PROTEIN"/>
    <property type="match status" value="1"/>
</dbReference>
<gene>
    <name evidence="1" type="ORF">J2R98_001697</name>
</gene>
<proteinExistence type="predicted"/>
<name>A0ABU0DUP7_9BACI</name>